<evidence type="ECO:0000259" key="3">
    <source>
        <dbReference type="SMART" id="SM00829"/>
    </source>
</evidence>
<keyword evidence="2" id="KW-0862">Zinc</keyword>
<dbReference type="RefSeq" id="WP_354433484.1">
    <property type="nucleotide sequence ID" value="NZ_JBEPLY010000003.1"/>
</dbReference>
<proteinExistence type="inferred from homology"/>
<gene>
    <name evidence="4" type="ORF">ABID12_001203</name>
</gene>
<name>A0ABV2IAJ4_9HYPH</name>
<dbReference type="InterPro" id="IPR020843">
    <property type="entry name" value="ER"/>
</dbReference>
<dbReference type="InterPro" id="IPR036291">
    <property type="entry name" value="NAD(P)-bd_dom_sf"/>
</dbReference>
<evidence type="ECO:0000256" key="1">
    <source>
        <dbReference type="ARBA" id="ARBA00022857"/>
    </source>
</evidence>
<reference evidence="4 5" key="1">
    <citation type="submission" date="2024-06" db="EMBL/GenBank/DDBJ databases">
        <title>Genomic Encyclopedia of Type Strains, Phase IV (KMG-IV): sequencing the most valuable type-strain genomes for metagenomic binning, comparative biology and taxonomic classification.</title>
        <authorList>
            <person name="Goeker M."/>
        </authorList>
    </citation>
    <scope>NUCLEOTIDE SEQUENCE [LARGE SCALE GENOMIC DNA]</scope>
    <source>
        <strain evidence="4 5">DSM 28102</strain>
    </source>
</reference>
<feature type="domain" description="Enoyl reductase (ER)" evidence="3">
    <location>
        <begin position="13"/>
        <end position="334"/>
    </location>
</feature>
<dbReference type="Gene3D" id="3.90.180.10">
    <property type="entry name" value="Medium-chain alcohol dehydrogenases, catalytic domain"/>
    <property type="match status" value="1"/>
</dbReference>
<dbReference type="Pfam" id="PF08240">
    <property type="entry name" value="ADH_N"/>
    <property type="match status" value="1"/>
</dbReference>
<dbReference type="SMART" id="SM00829">
    <property type="entry name" value="PKS_ER"/>
    <property type="match status" value="1"/>
</dbReference>
<comment type="caution">
    <text evidence="4">The sequence shown here is derived from an EMBL/GenBank/DDBJ whole genome shotgun (WGS) entry which is preliminary data.</text>
</comment>
<sequence>MRAIGYEYPLPISDPQALIETDVADPVAGDHDLIVEIKAISVNPVDVKIRASRPAPEGGPAVIGWDAAGIVRETGRKVTLFNPGDRVFYAGAIDRPGTNAQFHAVDERIVGKMPETLSFAEAAALPLTAITAYEAQFDRLQVANPVAGAANAILIIGGAGGVASIAIQLARQLTDLQVIATASRPETEDWVRRMGAHHVINHRNPLSEEIAALGTGAPGFVFSTNGSDHHAGEIAKLIAPQGRLALIDDPAQFDIMPFKLKAVSAHWETMFTRSLYGTPDMIEQHRLLNAVADLVDDGKITTTLSENLGRMTAETMKNAHARIESGSTIGKIVLDGF</sequence>
<evidence type="ECO:0000313" key="5">
    <source>
        <dbReference type="Proteomes" id="UP001549164"/>
    </source>
</evidence>
<comment type="similarity">
    <text evidence="2">Belongs to the zinc-containing alcohol dehydrogenase family. Quinone oxidoreductase subfamily.</text>
</comment>
<accession>A0ABV2IAJ4</accession>
<dbReference type="InterPro" id="IPR013154">
    <property type="entry name" value="ADH-like_N"/>
</dbReference>
<keyword evidence="1" id="KW-0521">NADP</keyword>
<dbReference type="Gene3D" id="3.40.50.720">
    <property type="entry name" value="NAD(P)-binding Rossmann-like Domain"/>
    <property type="match status" value="1"/>
</dbReference>
<evidence type="ECO:0000313" key="4">
    <source>
        <dbReference type="EMBL" id="MET3599272.1"/>
    </source>
</evidence>
<keyword evidence="2 4" id="KW-0560">Oxidoreductase</keyword>
<protein>
    <recommendedName>
        <fullName evidence="2">Zinc-type alcohol dehydrogenase-like protein</fullName>
    </recommendedName>
</protein>
<dbReference type="GO" id="GO:0003960">
    <property type="term" value="F:quinone reductase (NADPH) activity"/>
    <property type="evidence" value="ECO:0007669"/>
    <property type="project" value="UniProtKB-EC"/>
</dbReference>
<organism evidence="4 5">
    <name type="scientific">Martelella mangrovi</name>
    <dbReference type="NCBI Taxonomy" id="1397477"/>
    <lineage>
        <taxon>Bacteria</taxon>
        <taxon>Pseudomonadati</taxon>
        <taxon>Pseudomonadota</taxon>
        <taxon>Alphaproteobacteria</taxon>
        <taxon>Hyphomicrobiales</taxon>
        <taxon>Aurantimonadaceae</taxon>
        <taxon>Martelella</taxon>
    </lineage>
</organism>
<dbReference type="Proteomes" id="UP001549164">
    <property type="component" value="Unassembled WGS sequence"/>
</dbReference>
<dbReference type="InterPro" id="IPR014182">
    <property type="entry name" value="ADH_Zn_typ-1"/>
</dbReference>
<keyword evidence="2" id="KW-0479">Metal-binding</keyword>
<dbReference type="InterPro" id="IPR051603">
    <property type="entry name" value="Zinc-ADH_QOR/CCCR"/>
</dbReference>
<dbReference type="PANTHER" id="PTHR44154:SF1">
    <property type="entry name" value="QUINONE OXIDOREDUCTASE"/>
    <property type="match status" value="1"/>
</dbReference>
<dbReference type="SUPFAM" id="SSF50129">
    <property type="entry name" value="GroES-like"/>
    <property type="match status" value="1"/>
</dbReference>
<dbReference type="EMBL" id="JBEPLY010000003">
    <property type="protein sequence ID" value="MET3599272.1"/>
    <property type="molecule type" value="Genomic_DNA"/>
</dbReference>
<dbReference type="InterPro" id="IPR011032">
    <property type="entry name" value="GroES-like_sf"/>
</dbReference>
<evidence type="ECO:0000256" key="2">
    <source>
        <dbReference type="RuleBase" id="RU364000"/>
    </source>
</evidence>
<dbReference type="Pfam" id="PF13602">
    <property type="entry name" value="ADH_zinc_N_2"/>
    <property type="match status" value="1"/>
</dbReference>
<dbReference type="CDD" id="cd08252">
    <property type="entry name" value="AL_MDR"/>
    <property type="match status" value="1"/>
</dbReference>
<keyword evidence="5" id="KW-1185">Reference proteome</keyword>
<dbReference type="NCBIfam" id="TIGR02817">
    <property type="entry name" value="adh_fam_1"/>
    <property type="match status" value="1"/>
</dbReference>
<dbReference type="PANTHER" id="PTHR44154">
    <property type="entry name" value="QUINONE OXIDOREDUCTASE"/>
    <property type="match status" value="1"/>
</dbReference>
<dbReference type="SUPFAM" id="SSF51735">
    <property type="entry name" value="NAD(P)-binding Rossmann-fold domains"/>
    <property type="match status" value="1"/>
</dbReference>